<sequence length="840" mass="91607">MEESLAREQAAERHVYHVLKDKSQPLGTILQAFDDYRQICLTNIFADFAHAQEHQARLWQAHSDGKRYFHDALAGLRKQGHGKSVESRSLAKLFKGWIKDTTHFYQDVIRQLNTTFGGIPELEAVAHQVKGGEVGESSTSQLTSQERAAVLASCHQTLVYIGDMWRYRASEKLDNTPDFGPAIGYYGLANTLRPSSGLGYHQQAVVALEQRAHLRSIYHLYRAIVVDEPHPLAAKNLKLEFGKVNTAWEKGDLIPKTMPNDPDAAKQILVGWFVRLQSMCAKGEVFSSHAELEQEVVAQLGAVVRKEVSMSQTTLMRLVMVNLAAQYQAGVLFQEKQQADAQQAFFYFFRLNIKTYTILLQVFYDAVRGLTSDVAEDDDLAKKLTPTMRRLLPALRLYSSWLTCNLHLVAGLGADDFLGDSIDTLWATYARTVDVLADEDVFGVWALDEYEVAYMLEEDADTLGFKPLQDSNPVRKKWYAKEGGMLKSRFSDASVVRVSEDEEMMARMKGLLDDGSYLAHEAQGAPIGIVGDRIYHGKALQRALAAAEEAKNQPPKAPKVKAKPAPLSYAAAAKSGRTVGGAPAKASNGVLAAPVAIPTTHQVQATRMVDSLVEEDDGNVPVTPPQQHVVHPAILTNGDTSFNDNGSAYAANHHADMAAIPSYQPKLPSAASKQAPPAPLAPGRNPPILYNPKTSLTGNFHERFQSVSRLWDNEPASHIDSSFPSGLPTGTFASPPSIKHYSVNHSRVNSANSIRSRASQGMEIGVIGNSWSSIETPPQALNGGPRPAVLGRAVFRGSSEAESPSLLFGASAGIWSVGKRRSGDGWYGSSSPPEGSGQAG</sequence>
<evidence type="ECO:0000259" key="2">
    <source>
        <dbReference type="Pfam" id="PF10373"/>
    </source>
</evidence>
<dbReference type="Pfam" id="PF10373">
    <property type="entry name" value="EST1_DNA_bind"/>
    <property type="match status" value="1"/>
</dbReference>
<comment type="caution">
    <text evidence="4">The sequence shown here is derived from an EMBL/GenBank/DDBJ whole genome shotgun (WGS) entry which is preliminary data.</text>
</comment>
<evidence type="ECO:0000313" key="4">
    <source>
        <dbReference type="EMBL" id="KAK0320461.1"/>
    </source>
</evidence>
<feature type="domain" description="DNA/RNA-binding" evidence="2">
    <location>
        <begin position="182"/>
        <end position="470"/>
    </location>
</feature>
<dbReference type="InterPro" id="IPR019458">
    <property type="entry name" value="Est1-like_N"/>
</dbReference>
<accession>A0AAN6J8L9</accession>
<feature type="region of interest" description="Disordered" evidence="1">
    <location>
        <begin position="666"/>
        <end position="685"/>
    </location>
</feature>
<evidence type="ECO:0000313" key="5">
    <source>
        <dbReference type="Proteomes" id="UP001168146"/>
    </source>
</evidence>
<evidence type="ECO:0008006" key="6">
    <source>
        <dbReference type="Google" id="ProtNLM"/>
    </source>
</evidence>
<reference evidence="4" key="1">
    <citation type="submission" date="2021-12" db="EMBL/GenBank/DDBJ databases">
        <title>Black yeast isolated from Biological Soil Crust.</title>
        <authorList>
            <person name="Kurbessoian T."/>
        </authorList>
    </citation>
    <scope>NUCLEOTIDE SEQUENCE</scope>
    <source>
        <strain evidence="4">CCFEE 5208</strain>
    </source>
</reference>
<organism evidence="4 5">
    <name type="scientific">Friedmanniomyces endolithicus</name>
    <dbReference type="NCBI Taxonomy" id="329885"/>
    <lineage>
        <taxon>Eukaryota</taxon>
        <taxon>Fungi</taxon>
        <taxon>Dikarya</taxon>
        <taxon>Ascomycota</taxon>
        <taxon>Pezizomycotina</taxon>
        <taxon>Dothideomycetes</taxon>
        <taxon>Dothideomycetidae</taxon>
        <taxon>Mycosphaerellales</taxon>
        <taxon>Teratosphaeriaceae</taxon>
        <taxon>Friedmanniomyces</taxon>
    </lineage>
</organism>
<dbReference type="EMBL" id="JASUXU010000025">
    <property type="protein sequence ID" value="KAK0320461.1"/>
    <property type="molecule type" value="Genomic_DNA"/>
</dbReference>
<dbReference type="InterPro" id="IPR018834">
    <property type="entry name" value="DNA/RNA-bd_Est1-type"/>
</dbReference>
<dbReference type="PANTHER" id="PTHR15696:SF36">
    <property type="entry name" value="NONSENSE-MEDIATED MRNA DECAY FACTOR"/>
    <property type="match status" value="1"/>
</dbReference>
<dbReference type="InterPro" id="IPR011990">
    <property type="entry name" value="TPR-like_helical_dom_sf"/>
</dbReference>
<dbReference type="Proteomes" id="UP001168146">
    <property type="component" value="Unassembled WGS sequence"/>
</dbReference>
<dbReference type="SUPFAM" id="SSF48452">
    <property type="entry name" value="TPR-like"/>
    <property type="match status" value="1"/>
</dbReference>
<dbReference type="InterPro" id="IPR045153">
    <property type="entry name" value="Est1/Ebs1-like"/>
</dbReference>
<dbReference type="Pfam" id="PF10374">
    <property type="entry name" value="EST1"/>
    <property type="match status" value="1"/>
</dbReference>
<dbReference type="PANTHER" id="PTHR15696">
    <property type="entry name" value="SMG-7 SUPPRESSOR WITH MORPHOLOGICAL EFFECT ON GENITALIA PROTEIN 7"/>
    <property type="match status" value="1"/>
</dbReference>
<dbReference type="AlphaFoldDB" id="A0AAN6J8L9"/>
<proteinExistence type="predicted"/>
<gene>
    <name evidence="4" type="ORF">LTR82_008576</name>
</gene>
<feature type="domain" description="Telomerase activating protein Est1-like N-terminal" evidence="3">
    <location>
        <begin position="57"/>
        <end position="169"/>
    </location>
</feature>
<evidence type="ECO:0000259" key="3">
    <source>
        <dbReference type="Pfam" id="PF10374"/>
    </source>
</evidence>
<name>A0AAN6J8L9_9PEZI</name>
<dbReference type="Gene3D" id="1.25.40.10">
    <property type="entry name" value="Tetratricopeptide repeat domain"/>
    <property type="match status" value="1"/>
</dbReference>
<protein>
    <recommendedName>
        <fullName evidence="6">DNA/RNA-binding domain-containing protein</fullName>
    </recommendedName>
</protein>
<evidence type="ECO:0000256" key="1">
    <source>
        <dbReference type="SAM" id="MobiDB-lite"/>
    </source>
</evidence>